<dbReference type="OrthoDB" id="185085at2759"/>
<dbReference type="PANTHER" id="PTHR47236:SF4">
    <property type="entry name" value="GENE 9195-RELATED"/>
    <property type="match status" value="1"/>
</dbReference>
<dbReference type="SUPFAM" id="SSF57184">
    <property type="entry name" value="Growth factor receptor domain"/>
    <property type="match status" value="1"/>
</dbReference>
<name>A0A9W7GQY6_9STRA</name>
<gene>
    <name evidence="1" type="ORF">TrCOL_g11620</name>
</gene>
<dbReference type="AlphaFoldDB" id="A0A9W7GQY6"/>
<dbReference type="EMBL" id="BRYA01000490">
    <property type="protein sequence ID" value="GMI49311.1"/>
    <property type="molecule type" value="Genomic_DNA"/>
</dbReference>
<comment type="caution">
    <text evidence="1">The sequence shown here is derived from an EMBL/GenBank/DDBJ whole genome shotgun (WGS) entry which is preliminary data.</text>
</comment>
<organism evidence="1 2">
    <name type="scientific">Triparma columacea</name>
    <dbReference type="NCBI Taxonomy" id="722753"/>
    <lineage>
        <taxon>Eukaryota</taxon>
        <taxon>Sar</taxon>
        <taxon>Stramenopiles</taxon>
        <taxon>Ochrophyta</taxon>
        <taxon>Bolidophyceae</taxon>
        <taxon>Parmales</taxon>
        <taxon>Triparmaceae</taxon>
        <taxon>Triparma</taxon>
    </lineage>
</organism>
<accession>A0A9W7GQY6</accession>
<evidence type="ECO:0000313" key="2">
    <source>
        <dbReference type="Proteomes" id="UP001165065"/>
    </source>
</evidence>
<proteinExistence type="predicted"/>
<dbReference type="Proteomes" id="UP001165065">
    <property type="component" value="Unassembled WGS sequence"/>
</dbReference>
<dbReference type="SMART" id="SM01411">
    <property type="entry name" value="Ephrin_rec_like"/>
    <property type="match status" value="5"/>
</dbReference>
<dbReference type="InterPro" id="IPR009030">
    <property type="entry name" value="Growth_fac_rcpt_cys_sf"/>
</dbReference>
<evidence type="ECO:0000313" key="1">
    <source>
        <dbReference type="EMBL" id="GMI49311.1"/>
    </source>
</evidence>
<reference evidence="2" key="1">
    <citation type="journal article" date="2023" name="Commun. Biol.">
        <title>Genome analysis of Parmales, the sister group of diatoms, reveals the evolutionary specialization of diatoms from phago-mixotrophs to photoautotrophs.</title>
        <authorList>
            <person name="Ban H."/>
            <person name="Sato S."/>
            <person name="Yoshikawa S."/>
            <person name="Yamada K."/>
            <person name="Nakamura Y."/>
            <person name="Ichinomiya M."/>
            <person name="Sato N."/>
            <person name="Blanc-Mathieu R."/>
            <person name="Endo H."/>
            <person name="Kuwata A."/>
            <person name="Ogata H."/>
        </authorList>
    </citation>
    <scope>NUCLEOTIDE SEQUENCE [LARGE SCALE GENOMIC DNA]</scope>
</reference>
<dbReference type="PANTHER" id="PTHR47236">
    <property type="entry name" value="GENE, 32742-RELATED-RELATED"/>
    <property type="match status" value="1"/>
</dbReference>
<protein>
    <submittedName>
        <fullName evidence="1">Uncharacterized protein</fullName>
    </submittedName>
</protein>
<sequence>MNPYQLFASSAGVPDHSTTFAVPSGTEHSYKIPILKPMSREVLFQDIYDISTLGGINVPVGFALNGVPFFSALSADNVDVVQGRPDSGSEPKPHDTCMGYMDGGQYNYKTLPPCLFTSSAGKGQGVLTPFRPYDAYNFTSAFGECLHGDRTDYQHWKTKLEGAPFVVGIALDGYLIYSPYDAEGYLHTGLDNCNGKEYGGSYAYFTTPHFPYTVGCFGPGIVSDSDVETNRTTTATSKCSPGRYAKYSNKDLCLPCPAGRYNLEGGSCKGGECDGFTDDQCSGICEAGYFCPSGSSSPREQPCGGPEYYCPAGAVDKLRVNLGYYSTPLDSLSEFGGIQSTRTVRGRKKMEASFIREAQTPCEAGYYCTGDGLRRACSEAGTYGNATLLKDNTCTAPCPKGAYCIPSSPEPIKCTAGLYGEVEGLESNSCSGLCKIGHYCEIGSTSATQNACPAGRYGAHEGLTSSSCSHDCDPDGNCEPTVCAAGYYCPAASTSAESVECGGPDKFCPAGASTPTTVSSGHYTIGNVSLLGQDQSLYDENRRFTEAVCEPGRYCSGGVRQKCDGGTYGSSTGMTASTCDGPCAAGFYCPAGSISEKENRCGSPNLYCPQGSAAPISVPTDHYSITGAHDTRSAIAICPRGSYCVGGVARLCPAGRYGGVTGLTTPECEGACKEGFYCPEGSTYEAQIACPEGVFGLGGSGTAECSGKCRPGYYCPLASYSPTQFQCGGDFNYCAEGSGRPSNVTLNYYSTGGNATTRTGQEKCNVDGFVRPSREYVVRQDGSSKNLCPSRTRTLDDEGFRKRAYHGEKRGYQTVDHDYNIDPENEFKFDHEYGDNV</sequence>
<keyword evidence="2" id="KW-1185">Reference proteome</keyword>